<dbReference type="PROSITE" id="PS51352">
    <property type="entry name" value="THIOREDOXIN_2"/>
    <property type="match status" value="1"/>
</dbReference>
<name>A0A0F6VYS9_9BACT</name>
<dbReference type="KEGG" id="samy:DB32_000236"/>
<dbReference type="AlphaFoldDB" id="A0A0F6VYS9"/>
<evidence type="ECO:0000313" key="7">
    <source>
        <dbReference type="Proteomes" id="UP000034883"/>
    </source>
</evidence>
<dbReference type="STRING" id="927083.DB32_000236"/>
<accession>A0A0F6VYS9</accession>
<evidence type="ECO:0000256" key="3">
    <source>
        <dbReference type="ARBA" id="ARBA00023157"/>
    </source>
</evidence>
<dbReference type="EMBL" id="CP011125">
    <property type="protein sequence ID" value="AKF03087.1"/>
    <property type="molecule type" value="Genomic_DNA"/>
</dbReference>
<protein>
    <submittedName>
        <fullName evidence="6">Thioredoxin</fullName>
    </submittedName>
</protein>
<sequence>MRLLDRLFGAREKVIPERVRDVDAYERLVVRSERPVIVDVWSATCAPCKKLEPVLIEVATRYADRVRVVEIGTADCDPRLLAKLDVRATPTLIVVKDGEELGRQTGWRPVEWFEQMIEAELGG</sequence>
<feature type="domain" description="Thioredoxin" evidence="5">
    <location>
        <begin position="1"/>
        <end position="122"/>
    </location>
</feature>
<reference evidence="6 7" key="1">
    <citation type="submission" date="2015-03" db="EMBL/GenBank/DDBJ databases">
        <title>Genome assembly of Sandaracinus amylolyticus DSM 53668.</title>
        <authorList>
            <person name="Sharma G."/>
            <person name="Subramanian S."/>
        </authorList>
    </citation>
    <scope>NUCLEOTIDE SEQUENCE [LARGE SCALE GENOMIC DNA]</scope>
    <source>
        <strain evidence="6 7">DSM 53668</strain>
    </source>
</reference>
<keyword evidence="2" id="KW-0249">Electron transport</keyword>
<gene>
    <name evidence="6" type="ORF">DB32_000236</name>
</gene>
<dbReference type="GO" id="GO:0015035">
    <property type="term" value="F:protein-disulfide reductase activity"/>
    <property type="evidence" value="ECO:0007669"/>
    <property type="project" value="TreeGrafter"/>
</dbReference>
<dbReference type="InterPro" id="IPR013766">
    <property type="entry name" value="Thioredoxin_domain"/>
</dbReference>
<dbReference type="PANTHER" id="PTHR45663:SF11">
    <property type="entry name" value="GEO12009P1"/>
    <property type="match status" value="1"/>
</dbReference>
<dbReference type="RefSeq" id="WP_053230564.1">
    <property type="nucleotide sequence ID" value="NZ_CP011125.1"/>
</dbReference>
<proteinExistence type="predicted"/>
<dbReference type="Proteomes" id="UP000034883">
    <property type="component" value="Chromosome"/>
</dbReference>
<evidence type="ECO:0000256" key="1">
    <source>
        <dbReference type="ARBA" id="ARBA00022448"/>
    </source>
</evidence>
<dbReference type="SUPFAM" id="SSF52833">
    <property type="entry name" value="Thioredoxin-like"/>
    <property type="match status" value="1"/>
</dbReference>
<keyword evidence="4" id="KW-0676">Redox-active center</keyword>
<dbReference type="Pfam" id="PF00085">
    <property type="entry name" value="Thioredoxin"/>
    <property type="match status" value="1"/>
</dbReference>
<dbReference type="OrthoDB" id="9790390at2"/>
<dbReference type="GO" id="GO:0005737">
    <property type="term" value="C:cytoplasm"/>
    <property type="evidence" value="ECO:0007669"/>
    <property type="project" value="TreeGrafter"/>
</dbReference>
<evidence type="ECO:0000256" key="2">
    <source>
        <dbReference type="ARBA" id="ARBA00022982"/>
    </source>
</evidence>
<keyword evidence="3" id="KW-1015">Disulfide bond</keyword>
<evidence type="ECO:0000313" key="6">
    <source>
        <dbReference type="EMBL" id="AKF03087.1"/>
    </source>
</evidence>
<dbReference type="InterPro" id="IPR036249">
    <property type="entry name" value="Thioredoxin-like_sf"/>
</dbReference>
<evidence type="ECO:0000259" key="5">
    <source>
        <dbReference type="PROSITE" id="PS51352"/>
    </source>
</evidence>
<keyword evidence="1" id="KW-0813">Transport</keyword>
<organism evidence="6 7">
    <name type="scientific">Sandaracinus amylolyticus</name>
    <dbReference type="NCBI Taxonomy" id="927083"/>
    <lineage>
        <taxon>Bacteria</taxon>
        <taxon>Pseudomonadati</taxon>
        <taxon>Myxococcota</taxon>
        <taxon>Polyangia</taxon>
        <taxon>Polyangiales</taxon>
        <taxon>Sandaracinaceae</taxon>
        <taxon>Sandaracinus</taxon>
    </lineage>
</organism>
<dbReference type="CDD" id="cd02947">
    <property type="entry name" value="TRX_family"/>
    <property type="match status" value="1"/>
</dbReference>
<dbReference type="Gene3D" id="3.40.30.10">
    <property type="entry name" value="Glutaredoxin"/>
    <property type="match status" value="1"/>
</dbReference>
<keyword evidence="7" id="KW-1185">Reference proteome</keyword>
<evidence type="ECO:0000256" key="4">
    <source>
        <dbReference type="ARBA" id="ARBA00023284"/>
    </source>
</evidence>
<dbReference type="PROSITE" id="PS00194">
    <property type="entry name" value="THIOREDOXIN_1"/>
    <property type="match status" value="1"/>
</dbReference>
<dbReference type="InterPro" id="IPR017937">
    <property type="entry name" value="Thioredoxin_CS"/>
</dbReference>
<dbReference type="PANTHER" id="PTHR45663">
    <property type="entry name" value="GEO12009P1"/>
    <property type="match status" value="1"/>
</dbReference>